<proteinExistence type="predicted"/>
<reference evidence="1 2" key="1">
    <citation type="journal article" date="2023" name="Science">
        <title>Complex scaffold remodeling in plant triterpene biosynthesis.</title>
        <authorList>
            <person name="De La Pena R."/>
            <person name="Hodgson H."/>
            <person name="Liu J.C."/>
            <person name="Stephenson M.J."/>
            <person name="Martin A.C."/>
            <person name="Owen C."/>
            <person name="Harkess A."/>
            <person name="Leebens-Mack J."/>
            <person name="Jimenez L.E."/>
            <person name="Osbourn A."/>
            <person name="Sattely E.S."/>
        </authorList>
    </citation>
    <scope>NUCLEOTIDE SEQUENCE [LARGE SCALE GENOMIC DNA]</scope>
    <source>
        <strain evidence="2">cv. JPN11</strain>
        <tissue evidence="1">Leaf</tissue>
    </source>
</reference>
<gene>
    <name evidence="1" type="ORF">OWV82_006250</name>
</gene>
<name>A0ACC1YI41_MELAZ</name>
<accession>A0ACC1YI41</accession>
<comment type="caution">
    <text evidence="1">The sequence shown here is derived from an EMBL/GenBank/DDBJ whole genome shotgun (WGS) entry which is preliminary data.</text>
</comment>
<organism evidence="1 2">
    <name type="scientific">Melia azedarach</name>
    <name type="common">Chinaberry tree</name>
    <dbReference type="NCBI Taxonomy" id="155640"/>
    <lineage>
        <taxon>Eukaryota</taxon>
        <taxon>Viridiplantae</taxon>
        <taxon>Streptophyta</taxon>
        <taxon>Embryophyta</taxon>
        <taxon>Tracheophyta</taxon>
        <taxon>Spermatophyta</taxon>
        <taxon>Magnoliopsida</taxon>
        <taxon>eudicotyledons</taxon>
        <taxon>Gunneridae</taxon>
        <taxon>Pentapetalae</taxon>
        <taxon>rosids</taxon>
        <taxon>malvids</taxon>
        <taxon>Sapindales</taxon>
        <taxon>Meliaceae</taxon>
        <taxon>Melia</taxon>
    </lineage>
</organism>
<dbReference type="EMBL" id="CM051396">
    <property type="protein sequence ID" value="KAJ4722809.1"/>
    <property type="molecule type" value="Genomic_DNA"/>
</dbReference>
<dbReference type="Proteomes" id="UP001164539">
    <property type="component" value="Chromosome 3"/>
</dbReference>
<evidence type="ECO:0000313" key="1">
    <source>
        <dbReference type="EMBL" id="KAJ4722809.1"/>
    </source>
</evidence>
<protein>
    <submittedName>
        <fullName evidence="1">Uncharacterized protein</fullName>
    </submittedName>
</protein>
<evidence type="ECO:0000313" key="2">
    <source>
        <dbReference type="Proteomes" id="UP001164539"/>
    </source>
</evidence>
<sequence>MAMHLANRGPSTATCGCGCGCGYLKRSFSFWSHKRPSSHNTSAYEPKTKKLDSSKRPSFSSARLPPRPPVVKRDMRSPEQRVSTSCLDPDVSFSSFLVANRRPPTTTCGCGCGYHRPSFSSSHKRPSSHNTSAYEPKTKRLDSSKPPLSPFVDELQNLDIECPRTPSSINIASARLSARPPL</sequence>
<keyword evidence="2" id="KW-1185">Reference proteome</keyword>